<comment type="caution">
    <text evidence="2">The sequence shown here is derived from an EMBL/GenBank/DDBJ whole genome shotgun (WGS) entry which is preliminary data.</text>
</comment>
<dbReference type="PROSITE" id="PS51257">
    <property type="entry name" value="PROKAR_LIPOPROTEIN"/>
    <property type="match status" value="1"/>
</dbReference>
<dbReference type="EMBL" id="QGDO01000008">
    <property type="protein sequence ID" value="PWJ38007.1"/>
    <property type="molecule type" value="Genomic_DNA"/>
</dbReference>
<reference evidence="2 3" key="1">
    <citation type="submission" date="2018-03" db="EMBL/GenBank/DDBJ databases">
        <title>Genomic Encyclopedia of Archaeal and Bacterial Type Strains, Phase II (KMG-II): from individual species to whole genera.</title>
        <authorList>
            <person name="Goeker M."/>
        </authorList>
    </citation>
    <scope>NUCLEOTIDE SEQUENCE [LARGE SCALE GENOMIC DNA]</scope>
    <source>
        <strain evidence="2 3">DSM 28229</strain>
    </source>
</reference>
<dbReference type="Proteomes" id="UP000245535">
    <property type="component" value="Unassembled WGS sequence"/>
</dbReference>
<organism evidence="2 3">
    <name type="scientific">Sediminitomix flava</name>
    <dbReference type="NCBI Taxonomy" id="379075"/>
    <lineage>
        <taxon>Bacteria</taxon>
        <taxon>Pseudomonadati</taxon>
        <taxon>Bacteroidota</taxon>
        <taxon>Cytophagia</taxon>
        <taxon>Cytophagales</taxon>
        <taxon>Flammeovirgaceae</taxon>
        <taxon>Sediminitomix</taxon>
    </lineage>
</organism>
<feature type="signal peptide" evidence="1">
    <location>
        <begin position="1"/>
        <end position="22"/>
    </location>
</feature>
<name>A0A315Z6V1_SEDFL</name>
<evidence type="ECO:0000256" key="1">
    <source>
        <dbReference type="SAM" id="SignalP"/>
    </source>
</evidence>
<dbReference type="RefSeq" id="WP_109622237.1">
    <property type="nucleotide sequence ID" value="NZ_QGDO01000008.1"/>
</dbReference>
<sequence length="155" mass="17369">MIAKLKLLTYSLLIFITVVSCQNENNEAKNSKNQTQQSINPNGDSELALLMRAMFDEAELVKKQITNGEPIKISLKHDEILTAEATQAEKVASMDYKAYANVHLQNIKKLKSSEPDQLIGVYDNLIKNCISCHQALCPGPIVKIKKLQQNEVNKE</sequence>
<proteinExistence type="predicted"/>
<dbReference type="OrthoDB" id="982229at2"/>
<protein>
    <recommendedName>
        <fullName evidence="4">Cytochrome c</fullName>
    </recommendedName>
</protein>
<dbReference type="AlphaFoldDB" id="A0A315Z6V1"/>
<accession>A0A315Z6V1</accession>
<keyword evidence="1" id="KW-0732">Signal</keyword>
<evidence type="ECO:0000313" key="2">
    <source>
        <dbReference type="EMBL" id="PWJ38007.1"/>
    </source>
</evidence>
<evidence type="ECO:0000313" key="3">
    <source>
        <dbReference type="Proteomes" id="UP000245535"/>
    </source>
</evidence>
<feature type="chain" id="PRO_5016299349" description="Cytochrome c" evidence="1">
    <location>
        <begin position="23"/>
        <end position="155"/>
    </location>
</feature>
<keyword evidence="3" id="KW-1185">Reference proteome</keyword>
<gene>
    <name evidence="2" type="ORF">BC781_108142</name>
</gene>
<evidence type="ECO:0008006" key="4">
    <source>
        <dbReference type="Google" id="ProtNLM"/>
    </source>
</evidence>